<dbReference type="PANTHER" id="PTHR43777:SF1">
    <property type="entry name" value="MOLYBDENUM COFACTOR CYTIDYLYLTRANSFERASE"/>
    <property type="match status" value="1"/>
</dbReference>
<dbReference type="SUPFAM" id="SSF53448">
    <property type="entry name" value="Nucleotide-diphospho-sugar transferases"/>
    <property type="match status" value="1"/>
</dbReference>
<organism evidence="1 2">
    <name type="scientific">Loigolactobacillus coryniformis subsp. torquens DSM 20004 = KCTC 3535</name>
    <dbReference type="NCBI Taxonomy" id="1423822"/>
    <lineage>
        <taxon>Bacteria</taxon>
        <taxon>Bacillati</taxon>
        <taxon>Bacillota</taxon>
        <taxon>Bacilli</taxon>
        <taxon>Lactobacillales</taxon>
        <taxon>Lactobacillaceae</taxon>
        <taxon>Loigolactobacillus</taxon>
    </lineage>
</organism>
<dbReference type="OrthoDB" id="285216at2"/>
<dbReference type="Proteomes" id="UP000223559">
    <property type="component" value="Chromosome"/>
</dbReference>
<gene>
    <name evidence="1" type="ORF">LC20004_04340</name>
</gene>
<dbReference type="CDD" id="cd04182">
    <property type="entry name" value="GT_2_like_f"/>
    <property type="match status" value="1"/>
</dbReference>
<dbReference type="PANTHER" id="PTHR43777">
    <property type="entry name" value="MOLYBDENUM COFACTOR CYTIDYLYLTRANSFERASE"/>
    <property type="match status" value="1"/>
</dbReference>
<evidence type="ECO:0000313" key="2">
    <source>
        <dbReference type="Proteomes" id="UP000223559"/>
    </source>
</evidence>
<dbReference type="GO" id="GO:0016779">
    <property type="term" value="F:nucleotidyltransferase activity"/>
    <property type="evidence" value="ECO:0007669"/>
    <property type="project" value="UniProtKB-ARBA"/>
</dbReference>
<dbReference type="InterPro" id="IPR029044">
    <property type="entry name" value="Nucleotide-diphossugar_trans"/>
</dbReference>
<accession>A0A2D1KM58</accession>
<evidence type="ECO:0000313" key="1">
    <source>
        <dbReference type="EMBL" id="ATO43176.1"/>
    </source>
</evidence>
<name>A0A2D1KM58_9LACO</name>
<dbReference type="KEGG" id="lcy:LC20004_04340"/>
<proteinExistence type="predicted"/>
<dbReference type="AlphaFoldDB" id="A0A2D1KM58"/>
<keyword evidence="2" id="KW-1185">Reference proteome</keyword>
<protein>
    <submittedName>
        <fullName evidence="1">Uncharacterized protein</fullName>
    </submittedName>
</protein>
<dbReference type="RefSeq" id="WP_010013206.1">
    <property type="nucleotide sequence ID" value="NZ_AEOS01000115.1"/>
</dbReference>
<dbReference type="EMBL" id="CP017697">
    <property type="protein sequence ID" value="ATO43176.1"/>
    <property type="molecule type" value="Genomic_DNA"/>
</dbReference>
<dbReference type="Pfam" id="PF12804">
    <property type="entry name" value="NTP_transf_3"/>
    <property type="match status" value="1"/>
</dbReference>
<dbReference type="Gene3D" id="3.90.550.10">
    <property type="entry name" value="Spore Coat Polysaccharide Biosynthesis Protein SpsA, Chain A"/>
    <property type="match status" value="1"/>
</dbReference>
<sequence length="196" mass="21618">MYVDTNSVVIMASGYSTRMGQNKLFLRYQGQTFLERTLQLVQGIPFNRIILVIKPNDLINCNLPDMITVILNTSSEQGQSASVRLGSAVAIGQGCLYLPIDQPLLDSKTLESLLDVGTASNIVFPSVSGHASSPVYFGRQFFSELCRVSGTAGGRQVKQRHRQAWVPVAVDPQRVQDIDTPQQYQRLIGDSQVNTE</sequence>
<reference evidence="1 2" key="1">
    <citation type="submission" date="2016-10" db="EMBL/GenBank/DDBJ databases">
        <title>The whole genome sequencing and assembly of L. cotyniformis subsp. torquens DSM 20004 strain.</title>
        <authorList>
            <person name="Park M.-K."/>
            <person name="Lee Y.-J."/>
            <person name="Yi H."/>
            <person name="Bahn Y.-S."/>
            <person name="Kim J.F."/>
            <person name="Lee D.-W."/>
        </authorList>
    </citation>
    <scope>NUCLEOTIDE SEQUENCE [LARGE SCALE GENOMIC DNA]</scope>
    <source>
        <strain evidence="1 2">DSM 20004</strain>
    </source>
</reference>
<dbReference type="InterPro" id="IPR025877">
    <property type="entry name" value="MobA-like_NTP_Trfase"/>
</dbReference>